<gene>
    <name evidence="2" type="ORF">BDP27DRAFT_1367148</name>
</gene>
<name>A0A9P5PJF4_9AGAR</name>
<feature type="chain" id="PRO_5040435098" evidence="1">
    <location>
        <begin position="21"/>
        <end position="170"/>
    </location>
</feature>
<dbReference type="Proteomes" id="UP000772434">
    <property type="component" value="Unassembled WGS sequence"/>
</dbReference>
<evidence type="ECO:0000313" key="2">
    <source>
        <dbReference type="EMBL" id="KAF9064483.1"/>
    </source>
</evidence>
<dbReference type="OrthoDB" id="2575973at2759"/>
<protein>
    <submittedName>
        <fullName evidence="2">Uncharacterized protein</fullName>
    </submittedName>
</protein>
<keyword evidence="3" id="KW-1185">Reference proteome</keyword>
<dbReference type="EMBL" id="JADNRY010000122">
    <property type="protein sequence ID" value="KAF9064483.1"/>
    <property type="molecule type" value="Genomic_DNA"/>
</dbReference>
<comment type="caution">
    <text evidence="2">The sequence shown here is derived from an EMBL/GenBank/DDBJ whole genome shotgun (WGS) entry which is preliminary data.</text>
</comment>
<dbReference type="AlphaFoldDB" id="A0A9P5PJF4"/>
<evidence type="ECO:0000256" key="1">
    <source>
        <dbReference type="SAM" id="SignalP"/>
    </source>
</evidence>
<accession>A0A9P5PJF4</accession>
<keyword evidence="1" id="KW-0732">Signal</keyword>
<evidence type="ECO:0000313" key="3">
    <source>
        <dbReference type="Proteomes" id="UP000772434"/>
    </source>
</evidence>
<proteinExistence type="predicted"/>
<reference evidence="2" key="1">
    <citation type="submission" date="2020-11" db="EMBL/GenBank/DDBJ databases">
        <authorList>
            <consortium name="DOE Joint Genome Institute"/>
            <person name="Ahrendt S."/>
            <person name="Riley R."/>
            <person name="Andreopoulos W."/>
            <person name="Labutti K."/>
            <person name="Pangilinan J."/>
            <person name="Ruiz-Duenas F.J."/>
            <person name="Barrasa J.M."/>
            <person name="Sanchez-Garcia M."/>
            <person name="Camarero S."/>
            <person name="Miyauchi S."/>
            <person name="Serrano A."/>
            <person name="Linde D."/>
            <person name="Babiker R."/>
            <person name="Drula E."/>
            <person name="Ayuso-Fernandez I."/>
            <person name="Pacheco R."/>
            <person name="Padilla G."/>
            <person name="Ferreira P."/>
            <person name="Barriuso J."/>
            <person name="Kellner H."/>
            <person name="Castanera R."/>
            <person name="Alfaro M."/>
            <person name="Ramirez L."/>
            <person name="Pisabarro A.G."/>
            <person name="Kuo A."/>
            <person name="Tritt A."/>
            <person name="Lipzen A."/>
            <person name="He G."/>
            <person name="Yan M."/>
            <person name="Ng V."/>
            <person name="Cullen D."/>
            <person name="Martin F."/>
            <person name="Rosso M.-N."/>
            <person name="Henrissat B."/>
            <person name="Hibbett D."/>
            <person name="Martinez A.T."/>
            <person name="Grigoriev I.V."/>
        </authorList>
    </citation>
    <scope>NUCLEOTIDE SEQUENCE</scope>
    <source>
        <strain evidence="2">AH 40177</strain>
    </source>
</reference>
<organism evidence="2 3">
    <name type="scientific">Rhodocollybia butyracea</name>
    <dbReference type="NCBI Taxonomy" id="206335"/>
    <lineage>
        <taxon>Eukaryota</taxon>
        <taxon>Fungi</taxon>
        <taxon>Dikarya</taxon>
        <taxon>Basidiomycota</taxon>
        <taxon>Agaricomycotina</taxon>
        <taxon>Agaricomycetes</taxon>
        <taxon>Agaricomycetidae</taxon>
        <taxon>Agaricales</taxon>
        <taxon>Marasmiineae</taxon>
        <taxon>Omphalotaceae</taxon>
        <taxon>Rhodocollybia</taxon>
    </lineage>
</organism>
<feature type="signal peptide" evidence="1">
    <location>
        <begin position="1"/>
        <end position="20"/>
    </location>
</feature>
<sequence length="170" mass="17490">MFFRFFALFFLFTSFGASIAASVPSATSIEISKRQDSSALDIFNTLQSSTDTILPQIAALAQAGNATEANVTPLVSNLRTAIQAATSSLSSSAPSSDDDAANLAVEIYTDIVSTISTLPGTIITDLAALIGDIDGGLTGVITVVQDGNSDLVLILQIATSAINFVASLIP</sequence>